<dbReference type="Gene3D" id="1.10.640.10">
    <property type="entry name" value="Haem peroxidase domain superfamily, animal type"/>
    <property type="match status" value="1"/>
</dbReference>
<dbReference type="Proteomes" id="UP001519295">
    <property type="component" value="Unassembled WGS sequence"/>
</dbReference>
<dbReference type="Pfam" id="PF03098">
    <property type="entry name" value="An_peroxidase"/>
    <property type="match status" value="1"/>
</dbReference>
<dbReference type="SUPFAM" id="SSF48113">
    <property type="entry name" value="Heme-dependent peroxidases"/>
    <property type="match status" value="1"/>
</dbReference>
<dbReference type="PRINTS" id="PR00457">
    <property type="entry name" value="ANPEROXIDASE"/>
</dbReference>
<evidence type="ECO:0000256" key="3">
    <source>
        <dbReference type="ARBA" id="ARBA00023180"/>
    </source>
</evidence>
<comment type="caution">
    <text evidence="5">The sequence shown here is derived from an EMBL/GenBank/DDBJ whole genome shotgun (WGS) entry which is preliminary data.</text>
</comment>
<dbReference type="InterPro" id="IPR037120">
    <property type="entry name" value="Haem_peroxidase_sf_animal"/>
</dbReference>
<evidence type="ECO:0000313" key="5">
    <source>
        <dbReference type="EMBL" id="MBP2365287.1"/>
    </source>
</evidence>
<keyword evidence="2" id="KW-0964">Secreted</keyword>
<protein>
    <recommendedName>
        <fullName evidence="7">Heme peroxidase</fullName>
    </recommendedName>
</protein>
<evidence type="ECO:0008006" key="7">
    <source>
        <dbReference type="Google" id="ProtNLM"/>
    </source>
</evidence>
<proteinExistence type="predicted"/>
<organism evidence="5 6">
    <name type="scientific">Pseudonocardia parietis</name>
    <dbReference type="NCBI Taxonomy" id="570936"/>
    <lineage>
        <taxon>Bacteria</taxon>
        <taxon>Bacillati</taxon>
        <taxon>Actinomycetota</taxon>
        <taxon>Actinomycetes</taxon>
        <taxon>Pseudonocardiales</taxon>
        <taxon>Pseudonocardiaceae</taxon>
        <taxon>Pseudonocardia</taxon>
    </lineage>
</organism>
<dbReference type="EMBL" id="JAGINU010000001">
    <property type="protein sequence ID" value="MBP2365287.1"/>
    <property type="molecule type" value="Genomic_DNA"/>
</dbReference>
<accession>A0ABS4VMX7</accession>
<gene>
    <name evidence="5" type="ORF">JOF36_000983</name>
</gene>
<dbReference type="InterPro" id="IPR019791">
    <property type="entry name" value="Haem_peroxidase_animal"/>
</dbReference>
<feature type="region of interest" description="Disordered" evidence="4">
    <location>
        <begin position="1"/>
        <end position="39"/>
    </location>
</feature>
<dbReference type="InterPro" id="IPR010255">
    <property type="entry name" value="Haem_peroxidase_sf"/>
</dbReference>
<feature type="compositionally biased region" description="Polar residues" evidence="4">
    <location>
        <begin position="1"/>
        <end position="12"/>
    </location>
</feature>
<dbReference type="RefSeq" id="WP_210025213.1">
    <property type="nucleotide sequence ID" value="NZ_JAGINU010000001.1"/>
</dbReference>
<sequence length="594" mass="63869">MTTTTPSTQSSDEVLPAAGVPAPRNEIDPPPVPPQRALASLGHGGLVVRDGALAEVPDGAGRADVTAMSEVVGVPDADDRGTPFGYLLPDLADDYPNAHLPAGDPGEVVASLKALGSAMIEDDGDGPATDSTIPPVYTYWGQFIDHDLTANTDRDNDLGIVDRDLVPERPQDVVLSLRNLREPELNLDSVYGDGPGAAGDLAVPYDGYRLRLGDLSPVGPNVPVPPAAGSGLAEDPFRDLPRTADGTARIGDGRNDENLIVAQLHVAFLRFHNAVLDLLVEDGADPGAPQTFAEARRLVCWHHQWLVRHDLLVRLVPQEAIDAVEAGPRFRPAPGRVYMPLEFSVAAFRFGHSMVRALYDHNRNFGRSEDPVAERASFQQMFQFTGKARPPFAGFGTRLPHNWPIEWDRFVGGPTAEFPDRAARRIDTHLALPLDGLTNEGTDPNTPARIRSILKRLAVRNLLRGYKLAIPTGQAVARDYGLPALTPAQIAPEGNRVLRHALEDGGFLTATPLWFYVLREAEIGGGDRLGPVGGRIVADTIIGQLRNDPASYLAMSPDWDPAQLGNPAGHGTIADIGGPDVRTISDLLRLARVL</sequence>
<evidence type="ECO:0000313" key="6">
    <source>
        <dbReference type="Proteomes" id="UP001519295"/>
    </source>
</evidence>
<dbReference type="PANTHER" id="PTHR11475:SF4">
    <property type="entry name" value="CHORION PEROXIDASE"/>
    <property type="match status" value="1"/>
</dbReference>
<reference evidence="5 6" key="1">
    <citation type="submission" date="2021-03" db="EMBL/GenBank/DDBJ databases">
        <title>Sequencing the genomes of 1000 actinobacteria strains.</title>
        <authorList>
            <person name="Klenk H.-P."/>
        </authorList>
    </citation>
    <scope>NUCLEOTIDE SEQUENCE [LARGE SCALE GENOMIC DNA]</scope>
    <source>
        <strain evidence="5 6">DSM 45256</strain>
    </source>
</reference>
<dbReference type="PANTHER" id="PTHR11475">
    <property type="entry name" value="OXIDASE/PEROXIDASE"/>
    <property type="match status" value="1"/>
</dbReference>
<evidence type="ECO:0000256" key="2">
    <source>
        <dbReference type="ARBA" id="ARBA00022525"/>
    </source>
</evidence>
<keyword evidence="3" id="KW-0325">Glycoprotein</keyword>
<keyword evidence="6" id="KW-1185">Reference proteome</keyword>
<comment type="subcellular location">
    <subcellularLocation>
        <location evidence="1">Secreted</location>
    </subcellularLocation>
</comment>
<dbReference type="CDD" id="cd09819">
    <property type="entry name" value="An_peroxidase_bacterial_1"/>
    <property type="match status" value="1"/>
</dbReference>
<evidence type="ECO:0000256" key="1">
    <source>
        <dbReference type="ARBA" id="ARBA00004613"/>
    </source>
</evidence>
<dbReference type="PROSITE" id="PS50292">
    <property type="entry name" value="PEROXIDASE_3"/>
    <property type="match status" value="1"/>
</dbReference>
<name>A0ABS4VMX7_9PSEU</name>
<evidence type="ECO:0000256" key="4">
    <source>
        <dbReference type="SAM" id="MobiDB-lite"/>
    </source>
</evidence>